<evidence type="ECO:0008006" key="4">
    <source>
        <dbReference type="Google" id="ProtNLM"/>
    </source>
</evidence>
<organism evidence="2 3">
    <name type="scientific">Arthrobacter crystallopoietes BAB-32</name>
    <dbReference type="NCBI Taxonomy" id="1246476"/>
    <lineage>
        <taxon>Bacteria</taxon>
        <taxon>Bacillati</taxon>
        <taxon>Actinomycetota</taxon>
        <taxon>Actinomycetes</taxon>
        <taxon>Micrococcales</taxon>
        <taxon>Micrococcaceae</taxon>
        <taxon>Crystallibacter</taxon>
    </lineage>
</organism>
<evidence type="ECO:0000313" key="2">
    <source>
        <dbReference type="EMBL" id="EMY32503.1"/>
    </source>
</evidence>
<dbReference type="RefSeq" id="WP_005273987.1">
    <property type="nucleotide sequence ID" value="NZ_ANPE02000264.1"/>
</dbReference>
<gene>
    <name evidence="2" type="ORF">D477_019853</name>
</gene>
<dbReference type="Proteomes" id="UP000010729">
    <property type="component" value="Unassembled WGS sequence"/>
</dbReference>
<dbReference type="EMBL" id="ANPE02000264">
    <property type="protein sequence ID" value="EMY32503.1"/>
    <property type="molecule type" value="Genomic_DNA"/>
</dbReference>
<keyword evidence="3" id="KW-1185">Reference proteome</keyword>
<dbReference type="OrthoDB" id="4964748at2"/>
<feature type="transmembrane region" description="Helical" evidence="1">
    <location>
        <begin position="229"/>
        <end position="249"/>
    </location>
</feature>
<proteinExistence type="predicted"/>
<accession>N1V2L9</accession>
<keyword evidence="1" id="KW-1133">Transmembrane helix</keyword>
<reference evidence="2 3" key="1">
    <citation type="journal article" date="2013" name="Genome Announc.">
        <title>Draft Genome Sequence of Arthrobacter crystallopoietes Strain BAB-32, Revealing Genes for Bioremediation.</title>
        <authorList>
            <person name="Joshi M.N."/>
            <person name="Pandit A.S."/>
            <person name="Sharma A."/>
            <person name="Pandya R.V."/>
            <person name="Desai S.M."/>
            <person name="Saxena A.K."/>
            <person name="Bagatharia S.B."/>
        </authorList>
    </citation>
    <scope>NUCLEOTIDE SEQUENCE [LARGE SCALE GENOMIC DNA]</scope>
    <source>
        <strain evidence="2 3">BAB-32</strain>
    </source>
</reference>
<comment type="caution">
    <text evidence="2">The sequence shown here is derived from an EMBL/GenBank/DDBJ whole genome shotgun (WGS) entry which is preliminary data.</text>
</comment>
<feature type="transmembrane region" description="Helical" evidence="1">
    <location>
        <begin position="256"/>
        <end position="278"/>
    </location>
</feature>
<evidence type="ECO:0000256" key="1">
    <source>
        <dbReference type="SAM" id="Phobius"/>
    </source>
</evidence>
<sequence>MTIHGLLAKLERHIMPAAPALRPAALRLATGLYTAHYLGRRVKMLGRIHRGDTSMFAPVGPCRILKKPLPPKVADALVWAEIAANAAYTLGWQHKVTGPLHAGLLTWTLSYRNSWSMVFHNDNNLVLHTAVLGAAPAADALSLDALRRSGTLLPQRHDWRYGLPATVMSAVTTATYLVAGVAKVTGPMGWNWASGEGLRSQVAADGLRKELLGSRAAGLGMRLYPHKGIYTALAVGSLVIELAAPLALANRRLGQVFAVAAFGMHWGIQAVMGIRFRYNQSGVMYLSFFPLGRALRGY</sequence>
<keyword evidence="1" id="KW-0812">Transmembrane</keyword>
<name>N1V2L9_9MICC</name>
<evidence type="ECO:0000313" key="3">
    <source>
        <dbReference type="Proteomes" id="UP000010729"/>
    </source>
</evidence>
<dbReference type="AlphaFoldDB" id="N1V2L9"/>
<keyword evidence="1" id="KW-0472">Membrane</keyword>
<protein>
    <recommendedName>
        <fullName evidence="4">HTTM domain-containing protein</fullName>
    </recommendedName>
</protein>